<protein>
    <recommendedName>
        <fullName evidence="5">UPF0182 protein ABZ931_24570</fullName>
    </recommendedName>
</protein>
<keyword evidence="3 5" id="KW-1133">Transmembrane helix</keyword>
<comment type="similarity">
    <text evidence="5">Belongs to the UPF0182 family.</text>
</comment>
<dbReference type="RefSeq" id="WP_359698183.1">
    <property type="nucleotide sequence ID" value="NZ_JBEYXT010000126.1"/>
</dbReference>
<evidence type="ECO:0000256" key="2">
    <source>
        <dbReference type="ARBA" id="ARBA00022692"/>
    </source>
</evidence>
<comment type="subcellular location">
    <subcellularLocation>
        <location evidence="5">Cell membrane</location>
        <topology evidence="5">Multi-pass membrane protein</topology>
    </subcellularLocation>
</comment>
<dbReference type="EMBL" id="JBEYXT010000126">
    <property type="protein sequence ID" value="MEU6804155.1"/>
    <property type="molecule type" value="Genomic_DNA"/>
</dbReference>
<name>A0ABV3B3Z2_9ACTN</name>
<feature type="compositionally biased region" description="Basic and acidic residues" evidence="6">
    <location>
        <begin position="917"/>
        <end position="930"/>
    </location>
</feature>
<evidence type="ECO:0000256" key="6">
    <source>
        <dbReference type="SAM" id="MobiDB-lite"/>
    </source>
</evidence>
<feature type="compositionally biased region" description="Polar residues" evidence="6">
    <location>
        <begin position="904"/>
        <end position="913"/>
    </location>
</feature>
<organism evidence="7 8">
    <name type="scientific">Streptomyces neyagawaensis</name>
    <dbReference type="NCBI Taxonomy" id="42238"/>
    <lineage>
        <taxon>Bacteria</taxon>
        <taxon>Bacillati</taxon>
        <taxon>Actinomycetota</taxon>
        <taxon>Actinomycetes</taxon>
        <taxon>Kitasatosporales</taxon>
        <taxon>Streptomycetaceae</taxon>
        <taxon>Streptomyces</taxon>
    </lineage>
</organism>
<feature type="compositionally biased region" description="Basic and acidic residues" evidence="6">
    <location>
        <begin position="963"/>
        <end position="984"/>
    </location>
</feature>
<comment type="caution">
    <text evidence="7">The sequence shown here is derived from an EMBL/GenBank/DDBJ whole genome shotgun (WGS) entry which is preliminary data.</text>
</comment>
<feature type="transmembrane region" description="Helical" evidence="5">
    <location>
        <begin position="120"/>
        <end position="141"/>
    </location>
</feature>
<evidence type="ECO:0000256" key="5">
    <source>
        <dbReference type="HAMAP-Rule" id="MF_01600"/>
    </source>
</evidence>
<keyword evidence="8" id="KW-1185">Reference proteome</keyword>
<dbReference type="PANTHER" id="PTHR39344:SF1">
    <property type="entry name" value="UPF0182 PROTEIN SLL1060"/>
    <property type="match status" value="1"/>
</dbReference>
<dbReference type="Pfam" id="PF03699">
    <property type="entry name" value="UPF0182"/>
    <property type="match status" value="1"/>
</dbReference>
<feature type="region of interest" description="Disordered" evidence="6">
    <location>
        <begin position="499"/>
        <end position="521"/>
    </location>
</feature>
<evidence type="ECO:0000256" key="1">
    <source>
        <dbReference type="ARBA" id="ARBA00022475"/>
    </source>
</evidence>
<keyword evidence="2 5" id="KW-0812">Transmembrane</keyword>
<dbReference type="Proteomes" id="UP001551189">
    <property type="component" value="Unassembled WGS sequence"/>
</dbReference>
<feature type="compositionally biased region" description="Polar residues" evidence="6">
    <location>
        <begin position="512"/>
        <end position="521"/>
    </location>
</feature>
<keyword evidence="4 5" id="KW-0472">Membrane</keyword>
<feature type="transmembrane region" description="Helical" evidence="5">
    <location>
        <begin position="173"/>
        <end position="199"/>
    </location>
</feature>
<dbReference type="InterPro" id="IPR005372">
    <property type="entry name" value="UPF0182"/>
</dbReference>
<evidence type="ECO:0000313" key="7">
    <source>
        <dbReference type="EMBL" id="MEU6804155.1"/>
    </source>
</evidence>
<feature type="transmembrane region" description="Helical" evidence="5">
    <location>
        <begin position="264"/>
        <end position="284"/>
    </location>
</feature>
<feature type="transmembrane region" description="Helical" evidence="5">
    <location>
        <begin position="66"/>
        <end position="90"/>
    </location>
</feature>
<evidence type="ECO:0000313" key="8">
    <source>
        <dbReference type="Proteomes" id="UP001551189"/>
    </source>
</evidence>
<feature type="transmembrane region" description="Helical" evidence="5">
    <location>
        <begin position="211"/>
        <end position="236"/>
    </location>
</feature>
<sequence length="984" mass="107650">MPDRGGGPTGPRIRVGRPSRRVRTLLMTLGVLAALGMAFVMFAGFWTDWLWYRSVNYSSVFTTTLWTKIGLFFVFGLLMAAAVGFNIWLAHRLRPPLSAMSMEQQSLDRYRMGIAPYKKWLLLGITALVGLIAGASASGQWRTWLMWVNGVSFGQKDPQFDLDVSFYAFDLPWYRFLLGFGFAAAVLSVIAAALTHYLYGGLRVTSPGARATAAATGHLSVLLGIFVALKAVAYWLDRYGLAVKSSDFKATGNWTGLRYVDANAYLPAKTILFCIAVICALLFFATIWRRTWQLPVIGFGLMVLSAILIGGLYPAIVQKFQVQPNEQAKEAPYVEENLKATRQAYGIDGTTVQEYSGTGDTTDKAKLRKDADGAASIRLLDPNIVSPTFQQLQQMRNYYAFPTNLDVDRYSGEDGAEQDTVIGLRELNLAGIPKNNWINDHFRYTHGYGVVAAKGTEATSGGRPVFTESDLPSKGTLGEYQQRIYYGEKTTQYSIVGGPQKEIDYSDDSGEKTTSYKGDSGVNLSNPINRAAYAAAFSEPQILYSGAIGEGSRILYNRTPKERVEAVAPWLTIDGDAYPAVVDGKIQWIVDAYTTTNGYPYASRTTLGDTTADSLTADNSQRAVVAQQNQVNYIRNSVKATVDAYTGEVKLYQWDTKDPVLKTWMKAFPDTVKPKTAISKSLEAHLRYPQDLFKVQRELLTRYHVKDAETFLSGSEVWQVPDDPTNTSGNAVPPYYLSMKLPGQQAQAFSLTTTLTPNGRDNLSAFVSVNAEAGTPDYGKITVLKLPTSEPIDGPKQVQSQFNSEQDIAETISLLKRGDSQVEYGNLLTVPLDGGLLYVEPVYVRGGGLKYPLLRKVLVTYGGNTAFEDTLDAALNKVFETAGPTPEPPKDDGDEGTDEPPTSGDPTVQQALQDAQKAFDDGQKALKDGDWEAYGRAQQDLEDALKRAEDAQSKADGAGGSENNDKGDQADKSDQDADKGSGSG</sequence>
<keyword evidence="1 5" id="KW-1003">Cell membrane</keyword>
<evidence type="ECO:0000256" key="4">
    <source>
        <dbReference type="ARBA" id="ARBA00023136"/>
    </source>
</evidence>
<gene>
    <name evidence="7" type="ORF">ABZ931_24570</name>
</gene>
<feature type="region of interest" description="Disordered" evidence="6">
    <location>
        <begin position="880"/>
        <end position="984"/>
    </location>
</feature>
<reference evidence="7 8" key="1">
    <citation type="submission" date="2024-06" db="EMBL/GenBank/DDBJ databases">
        <title>The Natural Products Discovery Center: Release of the First 8490 Sequenced Strains for Exploring Actinobacteria Biosynthetic Diversity.</title>
        <authorList>
            <person name="Kalkreuter E."/>
            <person name="Kautsar S.A."/>
            <person name="Yang D."/>
            <person name="Bader C.D."/>
            <person name="Teijaro C.N."/>
            <person name="Fluegel L."/>
            <person name="Davis C.M."/>
            <person name="Simpson J.R."/>
            <person name="Lauterbach L."/>
            <person name="Steele A.D."/>
            <person name="Gui C."/>
            <person name="Meng S."/>
            <person name="Li G."/>
            <person name="Viehrig K."/>
            <person name="Ye F."/>
            <person name="Su P."/>
            <person name="Kiefer A.F."/>
            <person name="Nichols A."/>
            <person name="Cepeda A.J."/>
            <person name="Yan W."/>
            <person name="Fan B."/>
            <person name="Jiang Y."/>
            <person name="Adhikari A."/>
            <person name="Zheng C.-J."/>
            <person name="Schuster L."/>
            <person name="Cowan T.M."/>
            <person name="Smanski M.J."/>
            <person name="Chevrette M.G."/>
            <person name="De Carvalho L.P.S."/>
            <person name="Shen B."/>
        </authorList>
    </citation>
    <scope>NUCLEOTIDE SEQUENCE [LARGE SCALE GENOMIC DNA]</scope>
    <source>
        <strain evidence="7 8">NPDC046851</strain>
    </source>
</reference>
<accession>A0ABV3B3Z2</accession>
<dbReference type="PANTHER" id="PTHR39344">
    <property type="entry name" value="UPF0182 PROTEIN SLL1060"/>
    <property type="match status" value="1"/>
</dbReference>
<feature type="transmembrane region" description="Helical" evidence="5">
    <location>
        <begin position="24"/>
        <end position="46"/>
    </location>
</feature>
<feature type="compositionally biased region" description="Basic and acidic residues" evidence="6">
    <location>
        <begin position="943"/>
        <end position="953"/>
    </location>
</feature>
<evidence type="ECO:0000256" key="3">
    <source>
        <dbReference type="ARBA" id="ARBA00022989"/>
    </source>
</evidence>
<dbReference type="HAMAP" id="MF_01600">
    <property type="entry name" value="UPF0182"/>
    <property type="match status" value="1"/>
</dbReference>
<proteinExistence type="inferred from homology"/>
<feature type="transmembrane region" description="Helical" evidence="5">
    <location>
        <begin position="296"/>
        <end position="316"/>
    </location>
</feature>